<dbReference type="Proteomes" id="UP000075683">
    <property type="component" value="Unassembled WGS sequence"/>
</dbReference>
<protein>
    <submittedName>
        <fullName evidence="1">Uncharacterized protein</fullName>
    </submittedName>
</protein>
<organism evidence="1 2">
    <name type="scientific">Caldibacillus debilis</name>
    <dbReference type="NCBI Taxonomy" id="301148"/>
    <lineage>
        <taxon>Bacteria</taxon>
        <taxon>Bacillati</taxon>
        <taxon>Bacillota</taxon>
        <taxon>Bacilli</taxon>
        <taxon>Bacillales</taxon>
        <taxon>Bacillaceae</taxon>
        <taxon>Caldibacillus</taxon>
    </lineage>
</organism>
<proteinExistence type="predicted"/>
<name>A0A150LZG0_9BACI</name>
<gene>
    <name evidence="1" type="ORF">B4135_2391</name>
</gene>
<dbReference type="AlphaFoldDB" id="A0A150LZG0"/>
<reference evidence="1 2" key="1">
    <citation type="submission" date="2016-01" db="EMBL/GenBank/DDBJ databases">
        <title>Draft Genome Sequences of Seven Thermophilic Sporeformers Isolated from Foods.</title>
        <authorList>
            <person name="Berendsen E.M."/>
            <person name="Wells-Bennik M.H."/>
            <person name="Krawcyk A.O."/>
            <person name="De Jong A."/>
            <person name="Holsappel S."/>
            <person name="Eijlander R.T."/>
            <person name="Kuipers O.P."/>
        </authorList>
    </citation>
    <scope>NUCLEOTIDE SEQUENCE [LARGE SCALE GENOMIC DNA]</scope>
    <source>
        <strain evidence="1 2">B4135</strain>
    </source>
</reference>
<dbReference type="EMBL" id="LQYT01000053">
    <property type="protein sequence ID" value="KYD17720.1"/>
    <property type="molecule type" value="Genomic_DNA"/>
</dbReference>
<accession>A0A150LZG0</accession>
<evidence type="ECO:0000313" key="1">
    <source>
        <dbReference type="EMBL" id="KYD17720.1"/>
    </source>
</evidence>
<sequence length="65" mass="7489">MIFWSAFCVPAFEKRIRRPMRGGFSRFEPRHGIGQKAKARAAENNQNRRASNPLCTPVFFFFPAA</sequence>
<dbReference type="STRING" id="301148.B4135_2391"/>
<comment type="caution">
    <text evidence="1">The sequence shown here is derived from an EMBL/GenBank/DDBJ whole genome shotgun (WGS) entry which is preliminary data.</text>
</comment>
<evidence type="ECO:0000313" key="2">
    <source>
        <dbReference type="Proteomes" id="UP000075683"/>
    </source>
</evidence>